<dbReference type="SUPFAM" id="SSF103473">
    <property type="entry name" value="MFS general substrate transporter"/>
    <property type="match status" value="1"/>
</dbReference>
<proteinExistence type="predicted"/>
<keyword evidence="1" id="KW-0812">Transmembrane</keyword>
<sequence>MSSTHAETRRPGPPGRGAIRKPILSPASVALFLLFLGGTVLATIVPAGIAPPSDLDGTTLDQAWQAFGISVVGLLVMAVASGFLYARTKEIAMLILAIAPTTAGFVGAVVLLAMHGFASAYPNAY</sequence>
<dbReference type="Proteomes" id="UP000321234">
    <property type="component" value="Unassembled WGS sequence"/>
</dbReference>
<keyword evidence="1" id="KW-1133">Transmembrane helix</keyword>
<feature type="transmembrane region" description="Helical" evidence="1">
    <location>
        <begin position="93"/>
        <end position="118"/>
    </location>
</feature>
<evidence type="ECO:0000256" key="1">
    <source>
        <dbReference type="SAM" id="Phobius"/>
    </source>
</evidence>
<evidence type="ECO:0000313" key="3">
    <source>
        <dbReference type="Proteomes" id="UP000321234"/>
    </source>
</evidence>
<feature type="transmembrane region" description="Helical" evidence="1">
    <location>
        <begin position="29"/>
        <end position="51"/>
    </location>
</feature>
<feature type="transmembrane region" description="Helical" evidence="1">
    <location>
        <begin position="63"/>
        <end position="86"/>
    </location>
</feature>
<evidence type="ECO:0000313" key="2">
    <source>
        <dbReference type="EMBL" id="TXR52374.1"/>
    </source>
</evidence>
<dbReference type="OrthoDB" id="5187494at2"/>
<keyword evidence="1" id="KW-0472">Membrane</keyword>
<dbReference type="AlphaFoldDB" id="A0A5C8Z4W5"/>
<dbReference type="RefSeq" id="WP_147928210.1">
    <property type="nucleotide sequence ID" value="NZ_VKAC01000015.1"/>
</dbReference>
<gene>
    <name evidence="2" type="ORF">FMM08_20590</name>
</gene>
<protein>
    <submittedName>
        <fullName evidence="2">Uncharacterized protein</fullName>
    </submittedName>
</protein>
<reference evidence="2 3" key="1">
    <citation type="submission" date="2019-07" db="EMBL/GenBank/DDBJ databases">
        <title>Quadrisphaera sp. strain DD2A genome sequencing and assembly.</title>
        <authorList>
            <person name="Kim I."/>
        </authorList>
    </citation>
    <scope>NUCLEOTIDE SEQUENCE [LARGE SCALE GENOMIC DNA]</scope>
    <source>
        <strain evidence="2 3">DD2A</strain>
    </source>
</reference>
<accession>A0A5C8Z4W5</accession>
<dbReference type="EMBL" id="VKAC01000015">
    <property type="protein sequence ID" value="TXR52374.1"/>
    <property type="molecule type" value="Genomic_DNA"/>
</dbReference>
<keyword evidence="3" id="KW-1185">Reference proteome</keyword>
<organism evidence="2 3">
    <name type="scientific">Quadrisphaera setariae</name>
    <dbReference type="NCBI Taxonomy" id="2593304"/>
    <lineage>
        <taxon>Bacteria</taxon>
        <taxon>Bacillati</taxon>
        <taxon>Actinomycetota</taxon>
        <taxon>Actinomycetes</taxon>
        <taxon>Kineosporiales</taxon>
        <taxon>Kineosporiaceae</taxon>
        <taxon>Quadrisphaera</taxon>
    </lineage>
</organism>
<name>A0A5C8Z4W5_9ACTN</name>
<dbReference type="InterPro" id="IPR036259">
    <property type="entry name" value="MFS_trans_sf"/>
</dbReference>
<comment type="caution">
    <text evidence="2">The sequence shown here is derived from an EMBL/GenBank/DDBJ whole genome shotgun (WGS) entry which is preliminary data.</text>
</comment>